<evidence type="ECO:0000313" key="2">
    <source>
        <dbReference type="Proteomes" id="UP000063699"/>
    </source>
</evidence>
<sequence length="723" mass="78124">MDPIPTVGAFDHGPVGATVDSDLHAIHDLRMDMSGELAGAFVQAGTVHGDVHFHGPSRPAVIPRQVAAPPMLFVNRGRELAALDSALRGETGVKANGSRIVALTGLGGVGKTALVCRWVHGQRDRFPDGVLHAELTAPSGDPVDPVDVLGAFLRALGVPSSEVPETLAERRGLYRSVTADRAMAVVLDDARSTTQVRELLPSSPLSCVLVTCRELLIGLLAIGGSRVQVRSFDEDCAIELLRQYLGADRVEAEVDAARAVAQTVGGLPLALGVAAAMTMARPESNGALEWTARSLAAAESRIDLLSSADDLRVRAVLDSSFRTLPSIAAQAYHALGVHRGIRFRVELVATALGIPDSGAQNAITALEEASLVTRLRDNEYQMHSLVHAHARTIVELEPRTPPAQLQQRMLAWYTHTAHAAVRAVMPARPAVAAPERDDDVVLPPQICDRRFAMTWLEANRGQLLAWATIAQELRQQRTVLQLADALHGVFLLYKEYSAAAEVYQMGLRAAMTLPDENLEFHMRKRHTRVLIRLGQTGQAHEQIARMLASARDAGNRRWEASALKTLGMLHASTGRPDLALLPLMDAWEILDELRRRRAIGLILIHIADVEAQGEHIDVAYEHAQQAKQILSELPTPDKANAARAAISLGIICVHTGRADEAARELHHAVKVLSECGSRADLARAHDGLAELYASIGDDPAAARHRTEANSLCPHRATLNGRSQ</sequence>
<dbReference type="PANTHER" id="PTHR47691">
    <property type="entry name" value="REGULATOR-RELATED"/>
    <property type="match status" value="1"/>
</dbReference>
<dbReference type="Gene3D" id="3.40.50.300">
    <property type="entry name" value="P-loop containing nucleotide triphosphate hydrolases"/>
    <property type="match status" value="1"/>
</dbReference>
<protein>
    <submittedName>
        <fullName evidence="1">Uncharacterized protein</fullName>
    </submittedName>
</protein>
<evidence type="ECO:0000313" key="1">
    <source>
        <dbReference type="EMBL" id="ALG06409.1"/>
    </source>
</evidence>
<dbReference type="STRING" id="860235.AOZ06_05245"/>
<gene>
    <name evidence="1" type="ORF">AOZ06_05245</name>
</gene>
<dbReference type="SUPFAM" id="SSF48452">
    <property type="entry name" value="TPR-like"/>
    <property type="match status" value="2"/>
</dbReference>
<dbReference type="PANTHER" id="PTHR47691:SF3">
    <property type="entry name" value="HTH-TYPE TRANSCRIPTIONAL REGULATOR RV0890C-RELATED"/>
    <property type="match status" value="1"/>
</dbReference>
<dbReference type="Gene3D" id="1.25.40.10">
    <property type="entry name" value="Tetratricopeptide repeat domain"/>
    <property type="match status" value="1"/>
</dbReference>
<accession>A0A0N9HWF0</accession>
<dbReference type="SUPFAM" id="SSF52540">
    <property type="entry name" value="P-loop containing nucleoside triphosphate hydrolases"/>
    <property type="match status" value="1"/>
</dbReference>
<reference evidence="1 2" key="1">
    <citation type="submission" date="2015-07" db="EMBL/GenBank/DDBJ databases">
        <title>Genome sequencing of Kibdelosporangium phytohabitans.</title>
        <authorList>
            <person name="Qin S."/>
            <person name="Xing K."/>
        </authorList>
    </citation>
    <scope>NUCLEOTIDE SEQUENCE [LARGE SCALE GENOMIC DNA]</scope>
    <source>
        <strain evidence="1 2">KLBMP1111</strain>
    </source>
</reference>
<dbReference type="Proteomes" id="UP000063699">
    <property type="component" value="Chromosome"/>
</dbReference>
<dbReference type="PRINTS" id="PR00364">
    <property type="entry name" value="DISEASERSIST"/>
</dbReference>
<dbReference type="EMBL" id="CP012752">
    <property type="protein sequence ID" value="ALG06409.1"/>
    <property type="molecule type" value="Genomic_DNA"/>
</dbReference>
<dbReference type="InterPro" id="IPR011990">
    <property type="entry name" value="TPR-like_helical_dom_sf"/>
</dbReference>
<organism evidence="1 2">
    <name type="scientific">Kibdelosporangium phytohabitans</name>
    <dbReference type="NCBI Taxonomy" id="860235"/>
    <lineage>
        <taxon>Bacteria</taxon>
        <taxon>Bacillati</taxon>
        <taxon>Actinomycetota</taxon>
        <taxon>Actinomycetes</taxon>
        <taxon>Pseudonocardiales</taxon>
        <taxon>Pseudonocardiaceae</taxon>
        <taxon>Kibdelosporangium</taxon>
    </lineage>
</organism>
<dbReference type="KEGG" id="kphy:AOZ06_05245"/>
<proteinExistence type="predicted"/>
<dbReference type="GO" id="GO:0043531">
    <property type="term" value="F:ADP binding"/>
    <property type="evidence" value="ECO:0007669"/>
    <property type="project" value="InterPro"/>
</dbReference>
<dbReference type="AlphaFoldDB" id="A0A0N9HWF0"/>
<dbReference type="InterPro" id="IPR027417">
    <property type="entry name" value="P-loop_NTPase"/>
</dbReference>
<keyword evidence="2" id="KW-1185">Reference proteome</keyword>
<name>A0A0N9HWF0_9PSEU</name>